<evidence type="ECO:0000256" key="1">
    <source>
        <dbReference type="SAM" id="SignalP"/>
    </source>
</evidence>
<feature type="chain" id="PRO_5046477788" description="Tol-pal system protein YbgF" evidence="1">
    <location>
        <begin position="22"/>
        <end position="95"/>
    </location>
</feature>
<organism evidence="2 3">
    <name type="scientific">Dyella halodurans</name>
    <dbReference type="NCBI Taxonomy" id="1920171"/>
    <lineage>
        <taxon>Bacteria</taxon>
        <taxon>Pseudomonadati</taxon>
        <taxon>Pseudomonadota</taxon>
        <taxon>Gammaproteobacteria</taxon>
        <taxon>Lysobacterales</taxon>
        <taxon>Rhodanobacteraceae</taxon>
        <taxon>Dyella</taxon>
    </lineage>
</organism>
<feature type="signal peptide" evidence="1">
    <location>
        <begin position="1"/>
        <end position="21"/>
    </location>
</feature>
<gene>
    <name evidence="2" type="ORF">ACFO5W_11970</name>
</gene>
<dbReference type="EMBL" id="JBHSGA010000017">
    <property type="protein sequence ID" value="MFC4527351.1"/>
    <property type="molecule type" value="Genomic_DNA"/>
</dbReference>
<evidence type="ECO:0000313" key="2">
    <source>
        <dbReference type="EMBL" id="MFC4527351.1"/>
    </source>
</evidence>
<comment type="caution">
    <text evidence="2">The sequence shown here is derived from an EMBL/GenBank/DDBJ whole genome shotgun (WGS) entry which is preliminary data.</text>
</comment>
<evidence type="ECO:0000313" key="3">
    <source>
        <dbReference type="Proteomes" id="UP001595961"/>
    </source>
</evidence>
<proteinExistence type="predicted"/>
<name>A0ABV9C311_9GAMM</name>
<dbReference type="RefSeq" id="WP_266152129.1">
    <property type="nucleotide sequence ID" value="NZ_CP064028.1"/>
</dbReference>
<reference evidence="3" key="1">
    <citation type="journal article" date="2019" name="Int. J. Syst. Evol. Microbiol.">
        <title>The Global Catalogue of Microorganisms (GCM) 10K type strain sequencing project: providing services to taxonomists for standard genome sequencing and annotation.</title>
        <authorList>
            <consortium name="The Broad Institute Genomics Platform"/>
            <consortium name="The Broad Institute Genome Sequencing Center for Infectious Disease"/>
            <person name="Wu L."/>
            <person name="Ma J."/>
        </authorList>
    </citation>
    <scope>NUCLEOTIDE SEQUENCE [LARGE SCALE GENOMIC DNA]</scope>
    <source>
        <strain evidence="3">CCM 4481</strain>
    </source>
</reference>
<keyword evidence="1" id="KW-0732">Signal</keyword>
<sequence>MKGMLSGLAWCVLALAAPVRAADVQSAGPIKDPKRLDHEIATQAAKVKELQTGVERQESLTHQNDAKLKQQDQAIAELQQQLKALKAAPPGNAHP</sequence>
<keyword evidence="3" id="KW-1185">Reference proteome</keyword>
<dbReference type="Proteomes" id="UP001595961">
    <property type="component" value="Unassembled WGS sequence"/>
</dbReference>
<accession>A0ABV9C311</accession>
<evidence type="ECO:0008006" key="4">
    <source>
        <dbReference type="Google" id="ProtNLM"/>
    </source>
</evidence>
<protein>
    <recommendedName>
        <fullName evidence="4">Tol-pal system protein YbgF</fullName>
    </recommendedName>
</protein>